<evidence type="ECO:0008006" key="4">
    <source>
        <dbReference type="Google" id="ProtNLM"/>
    </source>
</evidence>
<keyword evidence="1" id="KW-0732">Signal</keyword>
<organism evidence="2 3">
    <name type="scientific">Knipowitschia caucasica</name>
    <name type="common">Caucasian dwarf goby</name>
    <name type="synonym">Pomatoschistus caucasicus</name>
    <dbReference type="NCBI Taxonomy" id="637954"/>
    <lineage>
        <taxon>Eukaryota</taxon>
        <taxon>Metazoa</taxon>
        <taxon>Chordata</taxon>
        <taxon>Craniata</taxon>
        <taxon>Vertebrata</taxon>
        <taxon>Euteleostomi</taxon>
        <taxon>Actinopterygii</taxon>
        <taxon>Neopterygii</taxon>
        <taxon>Teleostei</taxon>
        <taxon>Neoteleostei</taxon>
        <taxon>Acanthomorphata</taxon>
        <taxon>Gobiaria</taxon>
        <taxon>Gobiiformes</taxon>
        <taxon>Gobioidei</taxon>
        <taxon>Gobiidae</taxon>
        <taxon>Gobiinae</taxon>
        <taxon>Knipowitschia</taxon>
    </lineage>
</organism>
<dbReference type="EMBL" id="OZ035837">
    <property type="protein sequence ID" value="CAL1582525.1"/>
    <property type="molecule type" value="Genomic_DNA"/>
</dbReference>
<sequence length="91" mass="9675">MSGLAQWVILLQATSLFGLSKVSLLPGGKRGAETGRDHHGLSALSPVGENLRCYPWQPGPSLSRPFSSPSFLPSPPPVLYSYPGVGWRGNS</sequence>
<feature type="chain" id="PRO_5043920693" description="Secreted protein" evidence="1">
    <location>
        <begin position="19"/>
        <end position="91"/>
    </location>
</feature>
<proteinExistence type="predicted"/>
<accession>A0AAV2K3F1</accession>
<feature type="signal peptide" evidence="1">
    <location>
        <begin position="1"/>
        <end position="18"/>
    </location>
</feature>
<protein>
    <recommendedName>
        <fullName evidence="4">Secreted protein</fullName>
    </recommendedName>
</protein>
<evidence type="ECO:0000256" key="1">
    <source>
        <dbReference type="SAM" id="SignalP"/>
    </source>
</evidence>
<keyword evidence="3" id="KW-1185">Reference proteome</keyword>
<evidence type="ECO:0000313" key="3">
    <source>
        <dbReference type="Proteomes" id="UP001497482"/>
    </source>
</evidence>
<name>A0AAV2K3F1_KNICA</name>
<reference evidence="2 3" key="1">
    <citation type="submission" date="2024-04" db="EMBL/GenBank/DDBJ databases">
        <authorList>
            <person name="Waldvogel A.-M."/>
            <person name="Schoenle A."/>
        </authorList>
    </citation>
    <scope>NUCLEOTIDE SEQUENCE [LARGE SCALE GENOMIC DNA]</scope>
</reference>
<dbReference type="AlphaFoldDB" id="A0AAV2K3F1"/>
<evidence type="ECO:0000313" key="2">
    <source>
        <dbReference type="EMBL" id="CAL1582525.1"/>
    </source>
</evidence>
<dbReference type="Proteomes" id="UP001497482">
    <property type="component" value="Chromosome 15"/>
</dbReference>
<gene>
    <name evidence="2" type="ORF">KC01_LOCUS13113</name>
</gene>